<sequence>MSYTGRPTKSFAIRLTSIAPPRRSGTTTGTDGRLCSWIAMDLGDMSLSLPPAAPSFADSRLRWVQFLATQKLRSTAPRQQILESILNAPRHFDAEALRLRLRGQGRRLSRASIYRTLSLLVTAGILRRTQLVDGTLHYELAKPSDPHHHPVCRRCGAIQEVLDESLARALANLVRRSAFAAEEVAVRVRGLCSKCRDS</sequence>
<reference evidence="14 15" key="1">
    <citation type="journal article" date="2019" name="Nat. Microbiol.">
        <title>Mediterranean grassland soil C-N compound turnover is dependent on rainfall and depth, and is mediated by genomically divergent microorganisms.</title>
        <authorList>
            <person name="Diamond S."/>
            <person name="Andeer P.F."/>
            <person name="Li Z."/>
            <person name="Crits-Christoph A."/>
            <person name="Burstein D."/>
            <person name="Anantharaman K."/>
            <person name="Lane K.R."/>
            <person name="Thomas B.C."/>
            <person name="Pan C."/>
            <person name="Northen T.R."/>
            <person name="Banfield J.F."/>
        </authorList>
    </citation>
    <scope>NUCLEOTIDE SEQUENCE [LARGE SCALE GENOMIC DNA]</scope>
    <source>
        <strain evidence="12">WS_4</strain>
        <strain evidence="13">WS_7</strain>
    </source>
</reference>
<keyword evidence="9" id="KW-0238">DNA-binding</keyword>
<dbReference type="AlphaFoldDB" id="A0A538SPK7"/>
<dbReference type="EMBL" id="VBOX01000056">
    <property type="protein sequence ID" value="TMQ63612.1"/>
    <property type="molecule type" value="Genomic_DNA"/>
</dbReference>
<evidence type="ECO:0000313" key="12">
    <source>
        <dbReference type="EMBL" id="TMQ53308.1"/>
    </source>
</evidence>
<dbReference type="Proteomes" id="UP000317366">
    <property type="component" value="Unassembled WGS sequence"/>
</dbReference>
<dbReference type="GO" id="GO:0008270">
    <property type="term" value="F:zinc ion binding"/>
    <property type="evidence" value="ECO:0007669"/>
    <property type="project" value="TreeGrafter"/>
</dbReference>
<evidence type="ECO:0000256" key="7">
    <source>
        <dbReference type="ARBA" id="ARBA00022833"/>
    </source>
</evidence>
<evidence type="ECO:0000313" key="14">
    <source>
        <dbReference type="Proteomes" id="UP000317366"/>
    </source>
</evidence>
<evidence type="ECO:0000256" key="11">
    <source>
        <dbReference type="PIRSR" id="PIRSR602481-1"/>
    </source>
</evidence>
<feature type="binding site" evidence="11">
    <location>
        <position position="152"/>
    </location>
    <ligand>
        <name>Zn(2+)</name>
        <dbReference type="ChEBI" id="CHEBI:29105"/>
    </ligand>
</feature>
<dbReference type="CDD" id="cd07153">
    <property type="entry name" value="Fur_like"/>
    <property type="match status" value="1"/>
</dbReference>
<evidence type="ECO:0000256" key="6">
    <source>
        <dbReference type="ARBA" id="ARBA00022723"/>
    </source>
</evidence>
<proteinExistence type="inferred from homology"/>
<dbReference type="InterPro" id="IPR036388">
    <property type="entry name" value="WH-like_DNA-bd_sf"/>
</dbReference>
<keyword evidence="6 11" id="KW-0479">Metal-binding</keyword>
<gene>
    <name evidence="12" type="ORF">E6K74_09815</name>
    <name evidence="13" type="ORF">E6K77_05065</name>
</gene>
<feature type="binding site" evidence="11">
    <location>
        <position position="155"/>
    </location>
    <ligand>
        <name>Zn(2+)</name>
        <dbReference type="ChEBI" id="CHEBI:29105"/>
    </ligand>
</feature>
<evidence type="ECO:0000256" key="4">
    <source>
        <dbReference type="ARBA" id="ARBA00022490"/>
    </source>
</evidence>
<evidence type="ECO:0000256" key="3">
    <source>
        <dbReference type="ARBA" id="ARBA00011738"/>
    </source>
</evidence>
<feature type="binding site" evidence="11">
    <location>
        <position position="192"/>
    </location>
    <ligand>
        <name>Zn(2+)</name>
        <dbReference type="ChEBI" id="CHEBI:29105"/>
    </ligand>
</feature>
<evidence type="ECO:0000256" key="10">
    <source>
        <dbReference type="ARBA" id="ARBA00023163"/>
    </source>
</evidence>
<dbReference type="GO" id="GO:0045892">
    <property type="term" value="P:negative regulation of DNA-templated transcription"/>
    <property type="evidence" value="ECO:0007669"/>
    <property type="project" value="TreeGrafter"/>
</dbReference>
<feature type="binding site" evidence="11">
    <location>
        <position position="195"/>
    </location>
    <ligand>
        <name>Zn(2+)</name>
        <dbReference type="ChEBI" id="CHEBI:29105"/>
    </ligand>
</feature>
<dbReference type="GO" id="GO:0005829">
    <property type="term" value="C:cytosol"/>
    <property type="evidence" value="ECO:0007669"/>
    <property type="project" value="TreeGrafter"/>
</dbReference>
<comment type="subunit">
    <text evidence="3">Homodimer.</text>
</comment>
<evidence type="ECO:0000256" key="2">
    <source>
        <dbReference type="ARBA" id="ARBA00007957"/>
    </source>
</evidence>
<name>A0A538SPK7_UNCEI</name>
<dbReference type="Proteomes" id="UP000319829">
    <property type="component" value="Unassembled WGS sequence"/>
</dbReference>
<dbReference type="PANTHER" id="PTHR33202">
    <property type="entry name" value="ZINC UPTAKE REGULATION PROTEIN"/>
    <property type="match status" value="1"/>
</dbReference>
<keyword evidence="8" id="KW-0805">Transcription regulation</keyword>
<dbReference type="EMBL" id="VBOU01000088">
    <property type="protein sequence ID" value="TMQ53308.1"/>
    <property type="molecule type" value="Genomic_DNA"/>
</dbReference>
<comment type="cofactor">
    <cofactor evidence="11">
        <name>Zn(2+)</name>
        <dbReference type="ChEBI" id="CHEBI:29105"/>
    </cofactor>
    <text evidence="11">Binds 1 zinc ion per subunit.</text>
</comment>
<dbReference type="InterPro" id="IPR002481">
    <property type="entry name" value="FUR"/>
</dbReference>
<dbReference type="InterPro" id="IPR043135">
    <property type="entry name" value="Fur_C"/>
</dbReference>
<dbReference type="GO" id="GO:0000976">
    <property type="term" value="F:transcription cis-regulatory region binding"/>
    <property type="evidence" value="ECO:0007669"/>
    <property type="project" value="TreeGrafter"/>
</dbReference>
<organism evidence="12 15">
    <name type="scientific">Eiseniibacteriota bacterium</name>
    <dbReference type="NCBI Taxonomy" id="2212470"/>
    <lineage>
        <taxon>Bacteria</taxon>
        <taxon>Candidatus Eiseniibacteriota</taxon>
    </lineage>
</organism>
<dbReference type="InterPro" id="IPR036390">
    <property type="entry name" value="WH_DNA-bd_sf"/>
</dbReference>
<comment type="subcellular location">
    <subcellularLocation>
        <location evidence="1">Cytoplasm</location>
    </subcellularLocation>
</comment>
<dbReference type="GO" id="GO:1900376">
    <property type="term" value="P:regulation of secondary metabolite biosynthetic process"/>
    <property type="evidence" value="ECO:0007669"/>
    <property type="project" value="TreeGrafter"/>
</dbReference>
<evidence type="ECO:0000313" key="15">
    <source>
        <dbReference type="Proteomes" id="UP000319829"/>
    </source>
</evidence>
<dbReference type="GO" id="GO:0003700">
    <property type="term" value="F:DNA-binding transcription factor activity"/>
    <property type="evidence" value="ECO:0007669"/>
    <property type="project" value="InterPro"/>
</dbReference>
<evidence type="ECO:0000256" key="8">
    <source>
        <dbReference type="ARBA" id="ARBA00023015"/>
    </source>
</evidence>
<evidence type="ECO:0000256" key="9">
    <source>
        <dbReference type="ARBA" id="ARBA00023125"/>
    </source>
</evidence>
<accession>A0A538SPK7</accession>
<dbReference type="Gene3D" id="1.10.10.10">
    <property type="entry name" value="Winged helix-like DNA-binding domain superfamily/Winged helix DNA-binding domain"/>
    <property type="match status" value="1"/>
</dbReference>
<evidence type="ECO:0000256" key="1">
    <source>
        <dbReference type="ARBA" id="ARBA00004496"/>
    </source>
</evidence>
<dbReference type="PANTHER" id="PTHR33202:SF2">
    <property type="entry name" value="FERRIC UPTAKE REGULATION PROTEIN"/>
    <property type="match status" value="1"/>
</dbReference>
<comment type="similarity">
    <text evidence="2">Belongs to the Fur family.</text>
</comment>
<comment type="caution">
    <text evidence="12">The sequence shown here is derived from an EMBL/GenBank/DDBJ whole genome shotgun (WGS) entry which is preliminary data.</text>
</comment>
<dbReference type="Pfam" id="PF01475">
    <property type="entry name" value="FUR"/>
    <property type="match status" value="1"/>
</dbReference>
<evidence type="ECO:0000313" key="13">
    <source>
        <dbReference type="EMBL" id="TMQ63612.1"/>
    </source>
</evidence>
<keyword evidence="5" id="KW-0678">Repressor</keyword>
<protein>
    <submittedName>
        <fullName evidence="12">Transcriptional repressor</fullName>
    </submittedName>
</protein>
<keyword evidence="4" id="KW-0963">Cytoplasm</keyword>
<evidence type="ECO:0000256" key="5">
    <source>
        <dbReference type="ARBA" id="ARBA00022491"/>
    </source>
</evidence>
<keyword evidence="7 11" id="KW-0862">Zinc</keyword>
<keyword evidence="10" id="KW-0804">Transcription</keyword>
<dbReference type="Gene3D" id="3.30.1490.190">
    <property type="match status" value="1"/>
</dbReference>
<dbReference type="SUPFAM" id="SSF46785">
    <property type="entry name" value="Winged helix' DNA-binding domain"/>
    <property type="match status" value="1"/>
</dbReference>